<dbReference type="RefSeq" id="WP_081183532.1">
    <property type="nucleotide sequence ID" value="NZ_MJEA01000005.1"/>
</dbReference>
<evidence type="ECO:0000313" key="7">
    <source>
        <dbReference type="EMBL" id="OQO70386.1"/>
    </source>
</evidence>
<dbReference type="AlphaFoldDB" id="A0A1V8YWY9"/>
<reference evidence="7 8" key="1">
    <citation type="journal article" date="2017" name="BMC Microbiol.">
        <title>Comparative genomics of Enterococcus spp. isolated from bovine feces.</title>
        <authorList>
            <person name="Beukers A.G."/>
            <person name="Zaheer R."/>
            <person name="Goji N."/>
            <person name="Amoako K.K."/>
            <person name="Chaves A.V."/>
            <person name="Ward M.P."/>
            <person name="McAllister T.A."/>
        </authorList>
    </citation>
    <scope>NUCLEOTIDE SEQUENCE [LARGE SCALE GENOMIC DNA]</scope>
    <source>
        <strain evidence="7 8">F1129D 143</strain>
    </source>
</reference>
<dbReference type="GO" id="GO:0016020">
    <property type="term" value="C:membrane"/>
    <property type="evidence" value="ECO:0007669"/>
    <property type="project" value="UniProtKB-SubCell"/>
</dbReference>
<evidence type="ECO:0000256" key="1">
    <source>
        <dbReference type="ARBA" id="ARBA00004141"/>
    </source>
</evidence>
<dbReference type="Pfam" id="PF05105">
    <property type="entry name" value="Phage_holin_4_1"/>
    <property type="match status" value="1"/>
</dbReference>
<dbReference type="OrthoDB" id="2191957at2"/>
<evidence type="ECO:0000256" key="2">
    <source>
        <dbReference type="ARBA" id="ARBA00022692"/>
    </source>
</evidence>
<comment type="caution">
    <text evidence="7">The sequence shown here is derived from an EMBL/GenBank/DDBJ whole genome shotgun (WGS) entry which is preliminary data.</text>
</comment>
<organism evidence="7 8">
    <name type="scientific">Enterococcus villorum</name>
    <dbReference type="NCBI Taxonomy" id="112904"/>
    <lineage>
        <taxon>Bacteria</taxon>
        <taxon>Bacillati</taxon>
        <taxon>Bacillota</taxon>
        <taxon>Bacilli</taxon>
        <taxon>Lactobacillales</taxon>
        <taxon>Enterococcaceae</taxon>
        <taxon>Enterococcus</taxon>
    </lineage>
</organism>
<sequence>MTALTKVFATDQALIHSFFLLVLLDLMTGWLKAKANHTWYYALSWRGLWKKLSHFVLLILTGIVDFVLRQNGIHLEFTLVKVFTTCLIFTEIGSILENIAETEVTDYFRSVLKMIEEKMRKPL</sequence>
<feature type="transmembrane region" description="Helical" evidence="6">
    <location>
        <begin position="12"/>
        <end position="31"/>
    </location>
</feature>
<evidence type="ECO:0000256" key="4">
    <source>
        <dbReference type="ARBA" id="ARBA00023136"/>
    </source>
</evidence>
<evidence type="ECO:0000256" key="6">
    <source>
        <dbReference type="SAM" id="Phobius"/>
    </source>
</evidence>
<dbReference type="STRING" id="112904.BH747_06710"/>
<name>A0A1V8YWY9_9ENTE</name>
<comment type="similarity">
    <text evidence="5">Belongs to the bacteriophage holin family. Cp-1 holin subfamily.</text>
</comment>
<accession>A0A1V8YWY9</accession>
<dbReference type="InterPro" id="IPR006480">
    <property type="entry name" value="Phage_holin_4_1"/>
</dbReference>
<keyword evidence="4 6" id="KW-0472">Membrane</keyword>
<feature type="transmembrane region" description="Helical" evidence="6">
    <location>
        <begin position="51"/>
        <end position="68"/>
    </location>
</feature>
<comment type="subcellular location">
    <subcellularLocation>
        <location evidence="1">Membrane</location>
        <topology evidence="1">Multi-pass membrane protein</topology>
    </subcellularLocation>
</comment>
<dbReference type="NCBIfam" id="TIGR01593">
    <property type="entry name" value="holin_tox_secr"/>
    <property type="match status" value="1"/>
</dbReference>
<protein>
    <submittedName>
        <fullName evidence="7">Holin</fullName>
    </submittedName>
</protein>
<dbReference type="EMBL" id="MJEA01000005">
    <property type="protein sequence ID" value="OQO70386.1"/>
    <property type="molecule type" value="Genomic_DNA"/>
</dbReference>
<evidence type="ECO:0000256" key="3">
    <source>
        <dbReference type="ARBA" id="ARBA00022989"/>
    </source>
</evidence>
<proteinExistence type="inferred from homology"/>
<gene>
    <name evidence="7" type="ORF">BH747_06710</name>
</gene>
<evidence type="ECO:0000256" key="5">
    <source>
        <dbReference type="ARBA" id="ARBA00023600"/>
    </source>
</evidence>
<dbReference type="Proteomes" id="UP000192477">
    <property type="component" value="Unassembled WGS sequence"/>
</dbReference>
<keyword evidence="2 6" id="KW-0812">Transmembrane</keyword>
<keyword evidence="3 6" id="KW-1133">Transmembrane helix</keyword>
<evidence type="ECO:0000313" key="8">
    <source>
        <dbReference type="Proteomes" id="UP000192477"/>
    </source>
</evidence>